<dbReference type="PIRSF" id="PIRSF036979">
    <property type="entry name" value="Arginase"/>
    <property type="match status" value="1"/>
</dbReference>
<keyword evidence="3 5" id="KW-0378">Hydrolase</keyword>
<dbReference type="Gene3D" id="3.40.800.10">
    <property type="entry name" value="Ureohydrolase domain"/>
    <property type="match status" value="1"/>
</dbReference>
<evidence type="ECO:0000313" key="6">
    <source>
        <dbReference type="EMBL" id="RLE10323.1"/>
    </source>
</evidence>
<dbReference type="EC" id="3.5.3.11" evidence="6"/>
<dbReference type="PANTHER" id="PTHR11358">
    <property type="entry name" value="ARGINASE/AGMATINASE"/>
    <property type="match status" value="1"/>
</dbReference>
<evidence type="ECO:0000256" key="1">
    <source>
        <dbReference type="ARBA" id="ARBA00009227"/>
    </source>
</evidence>
<dbReference type="GO" id="GO:0033389">
    <property type="term" value="P:putrescine biosynthetic process from arginine, via agmatine"/>
    <property type="evidence" value="ECO:0007669"/>
    <property type="project" value="TreeGrafter"/>
</dbReference>
<evidence type="ECO:0000313" key="7">
    <source>
        <dbReference type="Proteomes" id="UP000279422"/>
    </source>
</evidence>
<evidence type="ECO:0000256" key="3">
    <source>
        <dbReference type="ARBA" id="ARBA00022801"/>
    </source>
</evidence>
<dbReference type="PANTHER" id="PTHR11358:SF26">
    <property type="entry name" value="GUANIDINO ACID HYDROLASE, MITOCHONDRIAL"/>
    <property type="match status" value="1"/>
</dbReference>
<comment type="caution">
    <text evidence="6">The sequence shown here is derived from an EMBL/GenBank/DDBJ whole genome shotgun (WGS) entry which is preliminary data.</text>
</comment>
<comment type="cofactor">
    <cofactor evidence="4">
        <name>Mn(2+)</name>
        <dbReference type="ChEBI" id="CHEBI:29035"/>
    </cofactor>
    <text evidence="4">Binds 2 manganese ions per subunit.</text>
</comment>
<feature type="binding site" evidence="4">
    <location>
        <position position="216"/>
    </location>
    <ligand>
        <name>Mn(2+)</name>
        <dbReference type="ChEBI" id="CHEBI:29035"/>
        <label>1</label>
    </ligand>
</feature>
<evidence type="ECO:0000256" key="2">
    <source>
        <dbReference type="ARBA" id="ARBA00022723"/>
    </source>
</evidence>
<feature type="binding site" evidence="4">
    <location>
        <position position="110"/>
    </location>
    <ligand>
        <name>Mn(2+)</name>
        <dbReference type="ChEBI" id="CHEBI:29035"/>
        <label>1</label>
    </ligand>
</feature>
<dbReference type="SUPFAM" id="SSF52768">
    <property type="entry name" value="Arginase/deacetylase"/>
    <property type="match status" value="1"/>
</dbReference>
<gene>
    <name evidence="6" type="primary">speB</name>
    <name evidence="6" type="ORF">DRJ00_01740</name>
</gene>
<evidence type="ECO:0000256" key="5">
    <source>
        <dbReference type="RuleBase" id="RU003684"/>
    </source>
</evidence>
<dbReference type="CDD" id="cd11593">
    <property type="entry name" value="Agmatinase-like_2"/>
    <property type="match status" value="1"/>
</dbReference>
<feature type="binding site" evidence="4">
    <location>
        <position position="137"/>
    </location>
    <ligand>
        <name>Mn(2+)</name>
        <dbReference type="ChEBI" id="CHEBI:29035"/>
        <label>1</label>
    </ligand>
</feature>
<name>A0A497E5B2_UNCAE</name>
<dbReference type="PROSITE" id="PS51409">
    <property type="entry name" value="ARGINASE_2"/>
    <property type="match status" value="1"/>
</dbReference>
<dbReference type="InterPro" id="IPR023696">
    <property type="entry name" value="Ureohydrolase_dom_sf"/>
</dbReference>
<dbReference type="EMBL" id="QMPZ01000011">
    <property type="protein sequence ID" value="RLE10323.1"/>
    <property type="molecule type" value="Genomic_DNA"/>
</dbReference>
<sequence length="294" mass="32797">MKKACNFGDLPPEFSREGSSKVEIIPVPYEATVTYRGGTGKGPGAIIEASRYLELYDEELDEQPYKIGIYTASEMKDLPQEPEAAIDKIYHRIKHSLSSDKFLIILGGEHSITVGAVRAFAERYPALSVLQLDAHADLRNSYEGSPYNHACVMRRVGECCSFVALGVRSLSKEEADYIQDKSLKVVSAWDLMRGKDWKKIILDYLSDEVYLTVDLDVLDPSIMPAVGTPEPGGLGWYEILGVLRYLAENKKVVGMDVVELSPLGENIAPDFLTARLIYKMIGYAGKSYGWLERR</sequence>
<protein>
    <submittedName>
        <fullName evidence="6">Agmatinase</fullName>
        <ecNumber evidence="6">3.5.3.11</ecNumber>
    </submittedName>
</protein>
<dbReference type="InterPro" id="IPR020855">
    <property type="entry name" value="Ureohydrolase_Mn_BS"/>
</dbReference>
<dbReference type="PROSITE" id="PS01053">
    <property type="entry name" value="ARGINASE_1"/>
    <property type="match status" value="1"/>
</dbReference>
<accession>A0A497E5B2</accession>
<feature type="binding site" evidence="4">
    <location>
        <position position="133"/>
    </location>
    <ligand>
        <name>Mn(2+)</name>
        <dbReference type="ChEBI" id="CHEBI:29035"/>
        <label>1</label>
    </ligand>
</feature>
<dbReference type="AlphaFoldDB" id="A0A497E5B2"/>
<comment type="similarity">
    <text evidence="1">Belongs to the arginase family. Agmatinase subfamily.</text>
</comment>
<keyword evidence="2 4" id="KW-0479">Metal-binding</keyword>
<dbReference type="GO" id="GO:0008783">
    <property type="term" value="F:agmatinase activity"/>
    <property type="evidence" value="ECO:0007669"/>
    <property type="project" value="UniProtKB-EC"/>
</dbReference>
<dbReference type="InterPro" id="IPR005925">
    <property type="entry name" value="Agmatinase-rel"/>
</dbReference>
<keyword evidence="4" id="KW-0464">Manganese</keyword>
<dbReference type="GO" id="GO:0046872">
    <property type="term" value="F:metal ion binding"/>
    <property type="evidence" value="ECO:0007669"/>
    <property type="project" value="UniProtKB-KW"/>
</dbReference>
<dbReference type="Pfam" id="PF00491">
    <property type="entry name" value="Arginase"/>
    <property type="match status" value="1"/>
</dbReference>
<evidence type="ECO:0000256" key="4">
    <source>
        <dbReference type="PIRSR" id="PIRSR036979-1"/>
    </source>
</evidence>
<dbReference type="Proteomes" id="UP000279422">
    <property type="component" value="Unassembled WGS sequence"/>
</dbReference>
<reference evidence="6 7" key="1">
    <citation type="submission" date="2018-06" db="EMBL/GenBank/DDBJ databases">
        <title>Extensive metabolic versatility and redundancy in microbially diverse, dynamic hydrothermal sediments.</title>
        <authorList>
            <person name="Dombrowski N."/>
            <person name="Teske A."/>
            <person name="Baker B.J."/>
        </authorList>
    </citation>
    <scope>NUCLEOTIDE SEQUENCE [LARGE SCALE GENOMIC DNA]</scope>
    <source>
        <strain evidence="6">B47_G16</strain>
    </source>
</reference>
<proteinExistence type="inferred from homology"/>
<dbReference type="InterPro" id="IPR006035">
    <property type="entry name" value="Ureohydrolase"/>
</dbReference>
<organism evidence="6 7">
    <name type="scientific">Aerophobetes bacterium</name>
    <dbReference type="NCBI Taxonomy" id="2030807"/>
    <lineage>
        <taxon>Bacteria</taxon>
        <taxon>Candidatus Aerophobota</taxon>
    </lineage>
</organism>
<feature type="binding site" evidence="4">
    <location>
        <position position="214"/>
    </location>
    <ligand>
        <name>Mn(2+)</name>
        <dbReference type="ChEBI" id="CHEBI:29035"/>
        <label>1</label>
    </ligand>
</feature>
<feature type="binding site" evidence="4">
    <location>
        <position position="135"/>
    </location>
    <ligand>
        <name>Mn(2+)</name>
        <dbReference type="ChEBI" id="CHEBI:29035"/>
        <label>1</label>
    </ligand>
</feature>
<dbReference type="NCBIfam" id="TIGR01230">
    <property type="entry name" value="agmatinase"/>
    <property type="match status" value="1"/>
</dbReference>